<proteinExistence type="predicted"/>
<feature type="domain" description="B30.2/SPRY" evidence="3">
    <location>
        <begin position="313"/>
        <end position="535"/>
    </location>
</feature>
<feature type="domain" description="B30.2/SPRY" evidence="3">
    <location>
        <begin position="94"/>
        <end position="306"/>
    </location>
</feature>
<name>A0ABD2K5M7_HETSC</name>
<feature type="region of interest" description="Disordered" evidence="1">
    <location>
        <begin position="30"/>
        <end position="89"/>
    </location>
</feature>
<dbReference type="Gene3D" id="2.60.120.920">
    <property type="match status" value="2"/>
</dbReference>
<accession>A0ABD2K5M7</accession>
<dbReference type="PROSITE" id="PS50188">
    <property type="entry name" value="B302_SPRY"/>
    <property type="match status" value="2"/>
</dbReference>
<feature type="chain" id="PRO_5044804500" description="B30.2/SPRY domain-containing protein" evidence="2">
    <location>
        <begin position="27"/>
        <end position="542"/>
    </location>
</feature>
<evidence type="ECO:0000259" key="3">
    <source>
        <dbReference type="PROSITE" id="PS50188"/>
    </source>
</evidence>
<gene>
    <name evidence="4" type="ORF">niasHS_002032</name>
</gene>
<evidence type="ECO:0000256" key="1">
    <source>
        <dbReference type="SAM" id="MobiDB-lite"/>
    </source>
</evidence>
<dbReference type="InterPro" id="IPR043136">
    <property type="entry name" value="B30.2/SPRY_sf"/>
</dbReference>
<dbReference type="InterPro" id="IPR013320">
    <property type="entry name" value="ConA-like_dom_sf"/>
</dbReference>
<dbReference type="SUPFAM" id="SSF49899">
    <property type="entry name" value="Concanavalin A-like lectins/glucanases"/>
    <property type="match status" value="2"/>
</dbReference>
<protein>
    <recommendedName>
        <fullName evidence="3">B30.2/SPRY domain-containing protein</fullName>
    </recommendedName>
</protein>
<dbReference type="InterPro" id="IPR050618">
    <property type="entry name" value="Ubq-SigPath_Reg"/>
</dbReference>
<dbReference type="Pfam" id="PF00622">
    <property type="entry name" value="SPRY"/>
    <property type="match status" value="2"/>
</dbReference>
<dbReference type="Proteomes" id="UP001620645">
    <property type="component" value="Unassembled WGS sequence"/>
</dbReference>
<dbReference type="SMART" id="SM00449">
    <property type="entry name" value="SPRY"/>
    <property type="match status" value="2"/>
</dbReference>
<sequence length="542" mass="60487">MTFYSPFFLFFIAIIWLGILNECSNGSGTGKVPKNIGDSSSSRSYNREDNASGDSDGCIGKVPKNIGDSSSSRSSNSEDNASGDSDGIGKMGYDYIDDDGDDHDDEMILNFQQNVWDAKFCHPNLEISGDKSLAIEFKKNVDEEASWVSAFAKHRISSTKISNTFYFEISVKKMKCSLMFGFATIPVYKKKKNFGFNMLTVFDTYAYVNDGYRKKCPGAFHLERIKRTEDNEGNLGFAYGVGDVVGVGINTLTRHIIFTKNGKLLADLLDDYYIHLIANSSYPWYPFVSLEHFGDKIEANFGPTFEYNLQQKYWDGAIARHTNDQNVANNFENGWDANACHETLQISADKISMNSMNDRGWRRHWYSVFAKQPAILLTNVCSSNFYFEISIGKIDGEVTFGFANKKQRKLFTGYDQQKGIYAYVSHGHLYNGTFSIDGRYLGYAYGVGDVVGVGVNLASQQIIFTKNGKHLASLLANNFPASSADGEQNEPNFLGKISSFLANKFAGSSDPFLYPFVSLTDIDDEIEANFGPTFKFDLASLN</sequence>
<reference evidence="4 5" key="1">
    <citation type="submission" date="2024-10" db="EMBL/GenBank/DDBJ databases">
        <authorList>
            <person name="Kim D."/>
        </authorList>
    </citation>
    <scope>NUCLEOTIDE SEQUENCE [LARGE SCALE GENOMIC DNA]</scope>
    <source>
        <strain evidence="4">Taebaek</strain>
    </source>
</reference>
<dbReference type="InterPro" id="IPR003877">
    <property type="entry name" value="SPRY_dom"/>
</dbReference>
<feature type="signal peptide" evidence="2">
    <location>
        <begin position="1"/>
        <end position="26"/>
    </location>
</feature>
<keyword evidence="2" id="KW-0732">Signal</keyword>
<evidence type="ECO:0000313" key="5">
    <source>
        <dbReference type="Proteomes" id="UP001620645"/>
    </source>
</evidence>
<evidence type="ECO:0000256" key="2">
    <source>
        <dbReference type="SAM" id="SignalP"/>
    </source>
</evidence>
<dbReference type="InterPro" id="IPR001870">
    <property type="entry name" value="B30.2/SPRY"/>
</dbReference>
<comment type="caution">
    <text evidence="4">The sequence shown here is derived from an EMBL/GenBank/DDBJ whole genome shotgun (WGS) entry which is preliminary data.</text>
</comment>
<evidence type="ECO:0000313" key="4">
    <source>
        <dbReference type="EMBL" id="KAL3098196.1"/>
    </source>
</evidence>
<dbReference type="EMBL" id="JBICCN010000051">
    <property type="protein sequence ID" value="KAL3098196.1"/>
    <property type="molecule type" value="Genomic_DNA"/>
</dbReference>
<keyword evidence="5" id="KW-1185">Reference proteome</keyword>
<dbReference type="AlphaFoldDB" id="A0ABD2K5M7"/>
<organism evidence="4 5">
    <name type="scientific">Heterodera schachtii</name>
    <name type="common">Sugarbeet cyst nematode worm</name>
    <name type="synonym">Tylenchus schachtii</name>
    <dbReference type="NCBI Taxonomy" id="97005"/>
    <lineage>
        <taxon>Eukaryota</taxon>
        <taxon>Metazoa</taxon>
        <taxon>Ecdysozoa</taxon>
        <taxon>Nematoda</taxon>
        <taxon>Chromadorea</taxon>
        <taxon>Rhabditida</taxon>
        <taxon>Tylenchina</taxon>
        <taxon>Tylenchomorpha</taxon>
        <taxon>Tylenchoidea</taxon>
        <taxon>Heteroderidae</taxon>
        <taxon>Heteroderinae</taxon>
        <taxon>Heterodera</taxon>
    </lineage>
</organism>
<dbReference type="PANTHER" id="PTHR12864">
    <property type="entry name" value="RAN BINDING PROTEIN 9-RELATED"/>
    <property type="match status" value="1"/>
</dbReference>